<evidence type="ECO:0000313" key="2">
    <source>
        <dbReference type="Proteomes" id="UP001148838"/>
    </source>
</evidence>
<comment type="caution">
    <text evidence="1">The sequence shown here is derived from an EMBL/GenBank/DDBJ whole genome shotgun (WGS) entry which is preliminary data.</text>
</comment>
<name>A0ABQ8ST06_PERAM</name>
<organism evidence="1 2">
    <name type="scientific">Periplaneta americana</name>
    <name type="common">American cockroach</name>
    <name type="synonym">Blatta americana</name>
    <dbReference type="NCBI Taxonomy" id="6978"/>
    <lineage>
        <taxon>Eukaryota</taxon>
        <taxon>Metazoa</taxon>
        <taxon>Ecdysozoa</taxon>
        <taxon>Arthropoda</taxon>
        <taxon>Hexapoda</taxon>
        <taxon>Insecta</taxon>
        <taxon>Pterygota</taxon>
        <taxon>Neoptera</taxon>
        <taxon>Polyneoptera</taxon>
        <taxon>Dictyoptera</taxon>
        <taxon>Blattodea</taxon>
        <taxon>Blattoidea</taxon>
        <taxon>Blattidae</taxon>
        <taxon>Blattinae</taxon>
        <taxon>Periplaneta</taxon>
    </lineage>
</organism>
<accession>A0ABQ8ST06</accession>
<keyword evidence="2" id="KW-1185">Reference proteome</keyword>
<dbReference type="Proteomes" id="UP001148838">
    <property type="component" value="Unassembled WGS sequence"/>
</dbReference>
<proteinExistence type="predicted"/>
<evidence type="ECO:0000313" key="1">
    <source>
        <dbReference type="EMBL" id="KAJ4437322.1"/>
    </source>
</evidence>
<gene>
    <name evidence="1" type="ORF">ANN_17460</name>
</gene>
<sequence>MFAAGRLTRRTRRIKSQPVGVGFGGPDCGISKNNFYLNKDSKLDHWLKYCFGLCFFPSSEVGDAFAKLMSIAHTNDMEFADYMLNIYVDGDALFPPPFWAAKSSDGPRTTNGPESFHSFNNSQFYSPHPNIYKTIDVLLEMQTFARTKINSVNSGQYNTRKKVRPTKLISSCIYGSNIRMEILDSCSTLVCLGMKFHGTKL</sequence>
<dbReference type="EMBL" id="JAJSOF020000021">
    <property type="protein sequence ID" value="KAJ4437322.1"/>
    <property type="molecule type" value="Genomic_DNA"/>
</dbReference>
<reference evidence="1 2" key="1">
    <citation type="journal article" date="2022" name="Allergy">
        <title>Genome assembly and annotation of Periplaneta americana reveal a comprehensive cockroach allergen profile.</title>
        <authorList>
            <person name="Wang L."/>
            <person name="Xiong Q."/>
            <person name="Saelim N."/>
            <person name="Wang L."/>
            <person name="Nong W."/>
            <person name="Wan A.T."/>
            <person name="Shi M."/>
            <person name="Liu X."/>
            <person name="Cao Q."/>
            <person name="Hui J.H.L."/>
            <person name="Sookrung N."/>
            <person name="Leung T.F."/>
            <person name="Tungtrongchitr A."/>
            <person name="Tsui S.K.W."/>
        </authorList>
    </citation>
    <scope>NUCLEOTIDE SEQUENCE [LARGE SCALE GENOMIC DNA]</scope>
    <source>
        <strain evidence="1">PWHHKU_190912</strain>
    </source>
</reference>
<protein>
    <submittedName>
        <fullName evidence="1">Uncharacterized protein</fullName>
    </submittedName>
</protein>